<dbReference type="PROSITE" id="PS51257">
    <property type="entry name" value="PROKAR_LIPOPROTEIN"/>
    <property type="match status" value="1"/>
</dbReference>
<dbReference type="EMBL" id="JAICCF010000005">
    <property type="protein sequence ID" value="MBW8687536.1"/>
    <property type="molecule type" value="Genomic_DNA"/>
</dbReference>
<comment type="caution">
    <text evidence="2">The sequence shown here is derived from an EMBL/GenBank/DDBJ whole genome shotgun (WGS) entry which is preliminary data.</text>
</comment>
<name>A0ABS7GIL3_9BACT</name>
<reference evidence="2 3" key="1">
    <citation type="submission" date="2021-08" db="EMBL/GenBank/DDBJ databases">
        <title>The genome sequence of Chitinophaga sp. B61.</title>
        <authorList>
            <person name="Zhang X."/>
        </authorList>
    </citation>
    <scope>NUCLEOTIDE SEQUENCE [LARGE SCALE GENOMIC DNA]</scope>
    <source>
        <strain evidence="2 3">B61</strain>
    </source>
</reference>
<evidence type="ECO:0008006" key="4">
    <source>
        <dbReference type="Google" id="ProtNLM"/>
    </source>
</evidence>
<accession>A0ABS7GIL3</accession>
<gene>
    <name evidence="2" type="ORF">K1Y79_24580</name>
</gene>
<dbReference type="RefSeq" id="WP_220252868.1">
    <property type="nucleotide sequence ID" value="NZ_JAICCF010000005.1"/>
</dbReference>
<keyword evidence="3" id="KW-1185">Reference proteome</keyword>
<evidence type="ECO:0000313" key="3">
    <source>
        <dbReference type="Proteomes" id="UP000812961"/>
    </source>
</evidence>
<sequence length="271" mass="30166">MKRLLLSATALGMFFIACKDDENATQPQLVMKLMEHIITETDSVAITYNGHHRISLYESRAKDGSTTYYAQPVYNNGIQTELLVGVNSASSLQKVVSLAYDNTNRLLKINSYSQTSGMIVRHDSIAYDAVGRPEALYLAAPNAQGTLALFNRVALTWDGKGNLLRQTAITIVNGKEIADTVTTNYTYDDRVNYLSRQLELFLINPADASGFSSNNVLTRTITHGKDSVTETNVYTYDEDRYPVTKKSTIKTVTGGIVTTETKSTRFRYTKR</sequence>
<protein>
    <recommendedName>
        <fullName evidence="4">YD repeat-containing protein</fullName>
    </recommendedName>
</protein>
<evidence type="ECO:0000256" key="1">
    <source>
        <dbReference type="SAM" id="SignalP"/>
    </source>
</evidence>
<proteinExistence type="predicted"/>
<feature type="chain" id="PRO_5047488323" description="YD repeat-containing protein" evidence="1">
    <location>
        <begin position="20"/>
        <end position="271"/>
    </location>
</feature>
<keyword evidence="1" id="KW-0732">Signal</keyword>
<feature type="signal peptide" evidence="1">
    <location>
        <begin position="1"/>
        <end position="19"/>
    </location>
</feature>
<evidence type="ECO:0000313" key="2">
    <source>
        <dbReference type="EMBL" id="MBW8687536.1"/>
    </source>
</evidence>
<dbReference type="Proteomes" id="UP000812961">
    <property type="component" value="Unassembled WGS sequence"/>
</dbReference>
<organism evidence="2 3">
    <name type="scientific">Chitinophaga rhizophila</name>
    <dbReference type="NCBI Taxonomy" id="2866212"/>
    <lineage>
        <taxon>Bacteria</taxon>
        <taxon>Pseudomonadati</taxon>
        <taxon>Bacteroidota</taxon>
        <taxon>Chitinophagia</taxon>
        <taxon>Chitinophagales</taxon>
        <taxon>Chitinophagaceae</taxon>
        <taxon>Chitinophaga</taxon>
    </lineage>
</organism>